<protein>
    <submittedName>
        <fullName evidence="2">Transcriptional regulator</fullName>
    </submittedName>
</protein>
<accession>A0A402BC23</accession>
<gene>
    <name evidence="2" type="ORF">KDA_44170</name>
</gene>
<dbReference type="PROSITE" id="PS50943">
    <property type="entry name" value="HTH_CROC1"/>
    <property type="match status" value="1"/>
</dbReference>
<evidence type="ECO:0000313" key="3">
    <source>
        <dbReference type="Proteomes" id="UP000287171"/>
    </source>
</evidence>
<keyword evidence="3" id="KW-1185">Reference proteome</keyword>
<evidence type="ECO:0000313" key="2">
    <source>
        <dbReference type="EMBL" id="GCE28933.1"/>
    </source>
</evidence>
<dbReference type="InterPro" id="IPR010982">
    <property type="entry name" value="Lambda_DNA-bd_dom_sf"/>
</dbReference>
<dbReference type="PANTHER" id="PTHR35010">
    <property type="entry name" value="BLL4672 PROTEIN-RELATED"/>
    <property type="match status" value="1"/>
</dbReference>
<dbReference type="GO" id="GO:0003677">
    <property type="term" value="F:DNA binding"/>
    <property type="evidence" value="ECO:0007669"/>
    <property type="project" value="InterPro"/>
</dbReference>
<proteinExistence type="predicted"/>
<comment type="caution">
    <text evidence="2">The sequence shown here is derived from an EMBL/GenBank/DDBJ whole genome shotgun (WGS) entry which is preliminary data.</text>
</comment>
<dbReference type="Gene3D" id="1.10.260.40">
    <property type="entry name" value="lambda repressor-like DNA-binding domains"/>
    <property type="match status" value="1"/>
</dbReference>
<dbReference type="EMBL" id="BIFT01000001">
    <property type="protein sequence ID" value="GCE28933.1"/>
    <property type="molecule type" value="Genomic_DNA"/>
</dbReference>
<dbReference type="SUPFAM" id="SSF47413">
    <property type="entry name" value="lambda repressor-like DNA-binding domains"/>
    <property type="match status" value="1"/>
</dbReference>
<name>A0A402BC23_9CHLR</name>
<reference evidence="3" key="1">
    <citation type="submission" date="2018-12" db="EMBL/GenBank/DDBJ databases">
        <title>Tengunoibacter tsumagoiensis gen. nov., sp. nov., Dictyobacter kobayashii sp. nov., D. alpinus sp. nov., and D. joshuensis sp. nov. and description of Dictyobacteraceae fam. nov. within the order Ktedonobacterales isolated from Tengu-no-mugimeshi.</title>
        <authorList>
            <person name="Wang C.M."/>
            <person name="Zheng Y."/>
            <person name="Sakai Y."/>
            <person name="Toyoda A."/>
            <person name="Minakuchi Y."/>
            <person name="Abe K."/>
            <person name="Yokota A."/>
            <person name="Yabe S."/>
        </authorList>
    </citation>
    <scope>NUCLEOTIDE SEQUENCE [LARGE SCALE GENOMIC DNA]</scope>
    <source>
        <strain evidence="3">Uno16</strain>
    </source>
</reference>
<dbReference type="Gene3D" id="3.30.450.180">
    <property type="match status" value="1"/>
</dbReference>
<dbReference type="InterPro" id="IPR041413">
    <property type="entry name" value="MLTR_LBD"/>
</dbReference>
<dbReference type="OrthoDB" id="154603at2"/>
<organism evidence="2 3">
    <name type="scientific">Dictyobacter alpinus</name>
    <dbReference type="NCBI Taxonomy" id="2014873"/>
    <lineage>
        <taxon>Bacteria</taxon>
        <taxon>Bacillati</taxon>
        <taxon>Chloroflexota</taxon>
        <taxon>Ktedonobacteria</taxon>
        <taxon>Ktedonobacterales</taxon>
        <taxon>Dictyobacteraceae</taxon>
        <taxon>Dictyobacter</taxon>
    </lineage>
</organism>
<feature type="domain" description="HTH cro/C1-type" evidence="1">
    <location>
        <begin position="39"/>
        <end position="86"/>
    </location>
</feature>
<dbReference type="AlphaFoldDB" id="A0A402BC23"/>
<dbReference type="CDD" id="cd00093">
    <property type="entry name" value="HTH_XRE"/>
    <property type="match status" value="1"/>
</dbReference>
<dbReference type="Proteomes" id="UP000287171">
    <property type="component" value="Unassembled WGS sequence"/>
</dbReference>
<dbReference type="InterPro" id="IPR001387">
    <property type="entry name" value="Cro/C1-type_HTH"/>
</dbReference>
<dbReference type="RefSeq" id="WP_126629103.1">
    <property type="nucleotide sequence ID" value="NZ_BIFT01000001.1"/>
</dbReference>
<dbReference type="Pfam" id="PF17765">
    <property type="entry name" value="MLTR_LBD"/>
    <property type="match status" value="1"/>
</dbReference>
<evidence type="ECO:0000259" key="1">
    <source>
        <dbReference type="PROSITE" id="PS50943"/>
    </source>
</evidence>
<sequence length="286" mass="33420">MINDEQRRQDLADFLRTRRMRLTPEQVGLIGGGRRRTPGLRREEVAQLTNVGVSWYTLLEQGRAIHPSSDVLHSIADGLQLTPDERQHLFLLADQQHPVDTYVSHEQVSPTLRRVLDTLDPFPALVIGRRWDYLAWNTMGEQLFLLMEPVPPYEYNAVWRLFTDPRSRQIHNPSWEQVAQRVLAEFRADSVRYADEEWFKRLITDLQRVSPEFRDWWPRHDVRGRTDARKDIQHPLVGLLMFEHTTLQVPPTPELKVMIYTPLPETDTLTKLQHLMAMKVPATPVG</sequence>
<dbReference type="SMART" id="SM00530">
    <property type="entry name" value="HTH_XRE"/>
    <property type="match status" value="1"/>
</dbReference>
<dbReference type="PANTHER" id="PTHR35010:SF3">
    <property type="entry name" value="BLL4873 PROTEIN"/>
    <property type="match status" value="1"/>
</dbReference>
<dbReference type="Pfam" id="PF13560">
    <property type="entry name" value="HTH_31"/>
    <property type="match status" value="1"/>
</dbReference>